<dbReference type="EMBL" id="FOHE01000008">
    <property type="protein sequence ID" value="SET28033.1"/>
    <property type="molecule type" value="Genomic_DNA"/>
</dbReference>
<evidence type="ECO:0000313" key="3">
    <source>
        <dbReference type="Proteomes" id="UP000198618"/>
    </source>
</evidence>
<feature type="transmembrane region" description="Helical" evidence="1">
    <location>
        <begin position="30"/>
        <end position="51"/>
    </location>
</feature>
<feature type="transmembrane region" description="Helical" evidence="1">
    <location>
        <begin position="5"/>
        <end position="24"/>
    </location>
</feature>
<dbReference type="AlphaFoldDB" id="A0A1I0D715"/>
<sequence length="52" mass="5796">MNIVIWIVIGIVVCYSLGFAFTLWKENSKIGAFTMIAMAVAIIVSPFFSILR</sequence>
<dbReference type="STRING" id="930131.SAMN05216389_10847"/>
<keyword evidence="1" id="KW-0812">Transmembrane</keyword>
<gene>
    <name evidence="2" type="ORF">SAMN05216389_10847</name>
</gene>
<organism evidence="2 3">
    <name type="scientific">Oceanobacillus limi</name>
    <dbReference type="NCBI Taxonomy" id="930131"/>
    <lineage>
        <taxon>Bacteria</taxon>
        <taxon>Bacillati</taxon>
        <taxon>Bacillota</taxon>
        <taxon>Bacilli</taxon>
        <taxon>Bacillales</taxon>
        <taxon>Bacillaceae</taxon>
        <taxon>Oceanobacillus</taxon>
    </lineage>
</organism>
<name>A0A1I0D715_9BACI</name>
<keyword evidence="1" id="KW-1133">Transmembrane helix</keyword>
<keyword evidence="1" id="KW-0472">Membrane</keyword>
<keyword evidence="3" id="KW-1185">Reference proteome</keyword>
<proteinExistence type="predicted"/>
<reference evidence="2 3" key="1">
    <citation type="submission" date="2016-10" db="EMBL/GenBank/DDBJ databases">
        <authorList>
            <person name="de Groot N.N."/>
        </authorList>
    </citation>
    <scope>NUCLEOTIDE SEQUENCE [LARGE SCALE GENOMIC DNA]</scope>
    <source>
        <strain evidence="2 3">IBRC-M 10780</strain>
    </source>
</reference>
<evidence type="ECO:0000256" key="1">
    <source>
        <dbReference type="SAM" id="Phobius"/>
    </source>
</evidence>
<dbReference type="Proteomes" id="UP000198618">
    <property type="component" value="Unassembled WGS sequence"/>
</dbReference>
<protein>
    <submittedName>
        <fullName evidence="2">Uncharacterized protein</fullName>
    </submittedName>
</protein>
<evidence type="ECO:0000313" key="2">
    <source>
        <dbReference type="EMBL" id="SET28033.1"/>
    </source>
</evidence>
<accession>A0A1I0D715</accession>
<dbReference type="RefSeq" id="WP_170840747.1">
    <property type="nucleotide sequence ID" value="NZ_FOHE01000008.1"/>
</dbReference>